<dbReference type="EMBL" id="CAXIXY010000003">
    <property type="protein sequence ID" value="CAL2082527.1"/>
    <property type="molecule type" value="Genomic_DNA"/>
</dbReference>
<accession>A0ABP1ENB7</accession>
<dbReference type="PANTHER" id="PTHR30600">
    <property type="entry name" value="CYTOCHROME C PEROXIDASE-RELATED"/>
    <property type="match status" value="1"/>
</dbReference>
<evidence type="ECO:0000313" key="11">
    <source>
        <dbReference type="Proteomes" id="UP001497416"/>
    </source>
</evidence>
<evidence type="ECO:0000256" key="7">
    <source>
        <dbReference type="ARBA" id="ARBA00023004"/>
    </source>
</evidence>
<evidence type="ECO:0000256" key="6">
    <source>
        <dbReference type="ARBA" id="ARBA00023002"/>
    </source>
</evidence>
<feature type="domain" description="Cytochrome c" evidence="9">
    <location>
        <begin position="215"/>
        <end position="346"/>
    </location>
</feature>
<evidence type="ECO:0000256" key="4">
    <source>
        <dbReference type="ARBA" id="ARBA00022729"/>
    </source>
</evidence>
<keyword evidence="5" id="KW-0574">Periplasm</keyword>
<dbReference type="InterPro" id="IPR036909">
    <property type="entry name" value="Cyt_c-like_dom_sf"/>
</dbReference>
<evidence type="ECO:0000256" key="8">
    <source>
        <dbReference type="PROSITE-ProRule" id="PRU00433"/>
    </source>
</evidence>
<gene>
    <name evidence="10" type="ORF">T190607A01A_11376</name>
</gene>
<keyword evidence="2 8" id="KW-0349">Heme</keyword>
<comment type="subcellular location">
    <subcellularLocation>
        <location evidence="1">Periplasm</location>
    </subcellularLocation>
</comment>
<keyword evidence="11" id="KW-1185">Reference proteome</keyword>
<dbReference type="InterPro" id="IPR026259">
    <property type="entry name" value="MauG/Cytc_peroxidase"/>
</dbReference>
<dbReference type="SUPFAM" id="SSF46626">
    <property type="entry name" value="Cytochrome c"/>
    <property type="match status" value="2"/>
</dbReference>
<keyword evidence="6 10" id="KW-0560">Oxidoreductase</keyword>
<keyword evidence="7 8" id="KW-0408">Iron</keyword>
<evidence type="ECO:0000256" key="5">
    <source>
        <dbReference type="ARBA" id="ARBA00022764"/>
    </source>
</evidence>
<protein>
    <submittedName>
        <fullName evidence="10">Cytochrome c peroxidase</fullName>
        <ecNumber evidence="10">1.11.1.5</ecNumber>
    </submittedName>
</protein>
<evidence type="ECO:0000256" key="1">
    <source>
        <dbReference type="ARBA" id="ARBA00004418"/>
    </source>
</evidence>
<evidence type="ECO:0000259" key="9">
    <source>
        <dbReference type="PROSITE" id="PS51007"/>
    </source>
</evidence>
<sequence length="359" mass="40453">MKYKWIYLLSFYVLISCSSEESIEPETNNGYTPVEIELQIPQLFKDKLLAPIVPTTNPQTQEGVDLGKKLFFDPILSSDNTISCASCHDPQKSFTDNLQFSEGVNNAKGTRNSMPLFNLAWNFDDRFAWDGKELSLERQAFEPVVNHLEMNNDWKQIAIELSNHGEYPELFKKAFGDIPIDSNLVVKALAQFERTLISGNSKFDKFLRGEATLTPEEQNGFDAFMDENRGDCFHCHGSQNNPLWTDNKFHNNGLDATFTDLGFGAVTGDSKDNGKFRTPSLRNLSFTAPYMHDGRFSTLEEVINHYSEGLKNSPTISPLMKKVAQGGVQMTDKDKADLKAFLLTLTDSDFVNNPAFQLP</sequence>
<dbReference type="InterPro" id="IPR051395">
    <property type="entry name" value="Cytochrome_c_Peroxidase/MauG"/>
</dbReference>
<dbReference type="RefSeq" id="WP_348711305.1">
    <property type="nucleotide sequence ID" value="NZ_CAXIXY010000003.1"/>
</dbReference>
<dbReference type="InterPro" id="IPR009056">
    <property type="entry name" value="Cyt_c-like_dom"/>
</dbReference>
<dbReference type="Gene3D" id="1.10.760.10">
    <property type="entry name" value="Cytochrome c-like domain"/>
    <property type="match status" value="2"/>
</dbReference>
<keyword evidence="10" id="KW-0575">Peroxidase</keyword>
<dbReference type="Proteomes" id="UP001497416">
    <property type="component" value="Unassembled WGS sequence"/>
</dbReference>
<proteinExistence type="predicted"/>
<dbReference type="PROSITE" id="PS51257">
    <property type="entry name" value="PROKAR_LIPOPROTEIN"/>
    <property type="match status" value="1"/>
</dbReference>
<name>A0ABP1ENB7_9FLAO</name>
<dbReference type="PIRSF" id="PIRSF000294">
    <property type="entry name" value="Cytochrome-c_peroxidase"/>
    <property type="match status" value="1"/>
</dbReference>
<comment type="caution">
    <text evidence="10">The sequence shown here is derived from an EMBL/GenBank/DDBJ whole genome shotgun (WGS) entry which is preliminary data.</text>
</comment>
<dbReference type="EC" id="1.11.1.5" evidence="10"/>
<reference evidence="10 11" key="1">
    <citation type="submission" date="2024-05" db="EMBL/GenBank/DDBJ databases">
        <authorList>
            <person name="Duchaud E."/>
        </authorList>
    </citation>
    <scope>NUCLEOTIDE SEQUENCE [LARGE SCALE GENOMIC DNA]</scope>
    <source>
        <strain evidence="10">Ena-SAMPLE-TAB-13-05-2024-13:56:06:370-140302</strain>
    </source>
</reference>
<keyword evidence="3 8" id="KW-0479">Metal-binding</keyword>
<organism evidence="10 11">
    <name type="scientific">Tenacibaculum platacis</name>
    <dbReference type="NCBI Taxonomy" id="3137852"/>
    <lineage>
        <taxon>Bacteria</taxon>
        <taxon>Pseudomonadati</taxon>
        <taxon>Bacteroidota</taxon>
        <taxon>Flavobacteriia</taxon>
        <taxon>Flavobacteriales</taxon>
        <taxon>Flavobacteriaceae</taxon>
        <taxon>Tenacibaculum</taxon>
    </lineage>
</organism>
<keyword evidence="4" id="KW-0732">Signal</keyword>
<evidence type="ECO:0000256" key="3">
    <source>
        <dbReference type="ARBA" id="ARBA00022723"/>
    </source>
</evidence>
<dbReference type="InterPro" id="IPR004852">
    <property type="entry name" value="Di-haem_cyt_c_peroxidsae"/>
</dbReference>
<dbReference type="PROSITE" id="PS51007">
    <property type="entry name" value="CYTC"/>
    <property type="match status" value="1"/>
</dbReference>
<dbReference type="GO" id="GO:0004130">
    <property type="term" value="F:cytochrome-c peroxidase activity"/>
    <property type="evidence" value="ECO:0007669"/>
    <property type="project" value="UniProtKB-EC"/>
</dbReference>
<dbReference type="PANTHER" id="PTHR30600:SF10">
    <property type="entry name" value="BLL6722 PROTEIN"/>
    <property type="match status" value="1"/>
</dbReference>
<evidence type="ECO:0000256" key="2">
    <source>
        <dbReference type="ARBA" id="ARBA00022617"/>
    </source>
</evidence>
<dbReference type="Pfam" id="PF03150">
    <property type="entry name" value="CCP_MauG"/>
    <property type="match status" value="1"/>
</dbReference>
<evidence type="ECO:0000313" key="10">
    <source>
        <dbReference type="EMBL" id="CAL2082527.1"/>
    </source>
</evidence>